<dbReference type="SUPFAM" id="SSF53756">
    <property type="entry name" value="UDP-Glycosyltransferase/glycogen phosphorylase"/>
    <property type="match status" value="1"/>
</dbReference>
<evidence type="ECO:0000313" key="2">
    <source>
        <dbReference type="Proteomes" id="UP000237000"/>
    </source>
</evidence>
<dbReference type="Gene3D" id="3.40.50.2000">
    <property type="entry name" value="Glycogen Phosphorylase B"/>
    <property type="match status" value="2"/>
</dbReference>
<protein>
    <submittedName>
        <fullName evidence="1">UDP-glucuronosyl/UDP-glucosyltransferase</fullName>
    </submittedName>
</protein>
<dbReference type="InParanoid" id="A0A2P5FN83"/>
<dbReference type="Proteomes" id="UP000237000">
    <property type="component" value="Unassembled WGS sequence"/>
</dbReference>
<dbReference type="EMBL" id="JXTC01000019">
    <property type="protein sequence ID" value="PON99258.1"/>
    <property type="molecule type" value="Genomic_DNA"/>
</dbReference>
<dbReference type="GO" id="GO:0016740">
    <property type="term" value="F:transferase activity"/>
    <property type="evidence" value="ECO:0007669"/>
    <property type="project" value="UniProtKB-KW"/>
</dbReference>
<keyword evidence="1" id="KW-0808">Transferase</keyword>
<organism evidence="1 2">
    <name type="scientific">Trema orientale</name>
    <name type="common">Charcoal tree</name>
    <name type="synonym">Celtis orientalis</name>
    <dbReference type="NCBI Taxonomy" id="63057"/>
    <lineage>
        <taxon>Eukaryota</taxon>
        <taxon>Viridiplantae</taxon>
        <taxon>Streptophyta</taxon>
        <taxon>Embryophyta</taxon>
        <taxon>Tracheophyta</taxon>
        <taxon>Spermatophyta</taxon>
        <taxon>Magnoliopsida</taxon>
        <taxon>eudicotyledons</taxon>
        <taxon>Gunneridae</taxon>
        <taxon>Pentapetalae</taxon>
        <taxon>rosids</taxon>
        <taxon>fabids</taxon>
        <taxon>Rosales</taxon>
        <taxon>Cannabaceae</taxon>
        <taxon>Trema</taxon>
    </lineage>
</organism>
<dbReference type="PANTHER" id="PTHR48045:SF26">
    <property type="entry name" value="UDP-GLYCOSYLTRANSFERASE 74E2-LIKE"/>
    <property type="match status" value="1"/>
</dbReference>
<gene>
    <name evidence="1" type="ORF">TorRG33x02_048010</name>
</gene>
<reference evidence="2" key="1">
    <citation type="submission" date="2016-06" db="EMBL/GenBank/DDBJ databases">
        <title>Parallel loss of symbiosis genes in relatives of nitrogen-fixing non-legume Parasponia.</title>
        <authorList>
            <person name="Van Velzen R."/>
            <person name="Holmer R."/>
            <person name="Bu F."/>
            <person name="Rutten L."/>
            <person name="Van Zeijl A."/>
            <person name="Liu W."/>
            <person name="Santuari L."/>
            <person name="Cao Q."/>
            <person name="Sharma T."/>
            <person name="Shen D."/>
            <person name="Roswanjaya Y."/>
            <person name="Wardhani T."/>
            <person name="Kalhor M.S."/>
            <person name="Jansen J."/>
            <person name="Van den Hoogen J."/>
            <person name="Gungor B."/>
            <person name="Hartog M."/>
            <person name="Hontelez J."/>
            <person name="Verver J."/>
            <person name="Yang W.-C."/>
            <person name="Schijlen E."/>
            <person name="Repin R."/>
            <person name="Schilthuizen M."/>
            <person name="Schranz E."/>
            <person name="Heidstra R."/>
            <person name="Miyata K."/>
            <person name="Fedorova E."/>
            <person name="Kohlen W."/>
            <person name="Bisseling T."/>
            <person name="Smit S."/>
            <person name="Geurts R."/>
        </authorList>
    </citation>
    <scope>NUCLEOTIDE SEQUENCE [LARGE SCALE GENOMIC DNA]</scope>
    <source>
        <strain evidence="2">cv. RG33-2</strain>
    </source>
</reference>
<dbReference type="AlphaFoldDB" id="A0A2P5FN83"/>
<evidence type="ECO:0000313" key="1">
    <source>
        <dbReference type="EMBL" id="PON99258.1"/>
    </source>
</evidence>
<name>A0A2P5FN83_TREOI</name>
<dbReference type="PANTHER" id="PTHR48045">
    <property type="entry name" value="UDP-GLYCOSYLTRANSFERASE 72B1"/>
    <property type="match status" value="1"/>
</dbReference>
<dbReference type="OrthoDB" id="1672212at2759"/>
<sequence>MVGMPQWTDQPTDAKLMEDLWKVGVRVKVDENGIVGRDEIELSIREVVEGKRSAEIRNNAKKWRNVALQAISEGGSSDKNIRQLVSILNNSKIRK</sequence>
<accession>A0A2P5FN83</accession>
<keyword evidence="2" id="KW-1185">Reference proteome</keyword>
<comment type="caution">
    <text evidence="1">The sequence shown here is derived from an EMBL/GenBank/DDBJ whole genome shotgun (WGS) entry which is preliminary data.</text>
</comment>
<dbReference type="STRING" id="63057.A0A2P5FN83"/>
<proteinExistence type="predicted"/>